<dbReference type="EMBL" id="FUZT01000001">
    <property type="protein sequence ID" value="SKC36794.1"/>
    <property type="molecule type" value="Genomic_DNA"/>
</dbReference>
<dbReference type="Proteomes" id="UP000190285">
    <property type="component" value="Unassembled WGS sequence"/>
</dbReference>
<keyword evidence="3" id="KW-1185">Reference proteome</keyword>
<evidence type="ECO:0000256" key="1">
    <source>
        <dbReference type="SAM" id="Coils"/>
    </source>
</evidence>
<feature type="coiled-coil region" evidence="1">
    <location>
        <begin position="26"/>
        <end position="80"/>
    </location>
</feature>
<dbReference type="AlphaFoldDB" id="A0A1T5IC81"/>
<dbReference type="OrthoDB" id="2102921at2"/>
<evidence type="ECO:0000313" key="2">
    <source>
        <dbReference type="EMBL" id="SKC36794.1"/>
    </source>
</evidence>
<organism evidence="2 3">
    <name type="scientific">Maledivibacter halophilus</name>
    <dbReference type="NCBI Taxonomy" id="36842"/>
    <lineage>
        <taxon>Bacteria</taxon>
        <taxon>Bacillati</taxon>
        <taxon>Bacillota</taxon>
        <taxon>Clostridia</taxon>
        <taxon>Peptostreptococcales</taxon>
        <taxon>Caminicellaceae</taxon>
        <taxon>Maledivibacter</taxon>
    </lineage>
</organism>
<sequence length="407" mass="46864">MKKIFSLLLILILVLSIVGCSKETISQKTEEELRAEIKAEMEAEEKLKEELKAEMKAEMEAEKKDEASKYNEELRFLKGKLLGYGLYGGEDGGTGIILDNPIIVDNRRVKEIFFEDESILNFVPRKYFTYCYEGGTTFTNDGKIPIEIETDPKGYKYNEEYDRISGTMVKVISVDGEKNLVDKTENEYPLEYYKTLVLTRVYDGVEVLPKNIKEHYFYKNTDTPLVGDEFKKAVDKILEAGYSIRQIEGEFSIVDLSEETPTEVDITLSAKEFLEKYPTDYVATEEDAGYHGYNTTYEYPYTGMTVRYYHGKENNLENAELGSIDITEHLNKIKDLDITIGMSLAEAYEYCDTNLEKHYDRHSDTYVDEVYEYNGLVLALNDRGFGEHDEVSSDDQVTKISLWLLED</sequence>
<keyword evidence="1" id="KW-0175">Coiled coil</keyword>
<dbReference type="PROSITE" id="PS51257">
    <property type="entry name" value="PROKAR_LIPOPROTEIN"/>
    <property type="match status" value="1"/>
</dbReference>
<dbReference type="STRING" id="36842.SAMN02194393_00200"/>
<name>A0A1T5IC81_9FIRM</name>
<gene>
    <name evidence="2" type="ORF">SAMN02194393_00200</name>
</gene>
<accession>A0A1T5IC81</accession>
<protein>
    <submittedName>
        <fullName evidence="2">Uncharacterized protein</fullName>
    </submittedName>
</protein>
<reference evidence="2 3" key="1">
    <citation type="submission" date="2017-02" db="EMBL/GenBank/DDBJ databases">
        <authorList>
            <person name="Peterson S.W."/>
        </authorList>
    </citation>
    <scope>NUCLEOTIDE SEQUENCE [LARGE SCALE GENOMIC DNA]</scope>
    <source>
        <strain evidence="2 3">M1</strain>
    </source>
</reference>
<dbReference type="RefSeq" id="WP_079488677.1">
    <property type="nucleotide sequence ID" value="NZ_FUZT01000001.1"/>
</dbReference>
<proteinExistence type="predicted"/>
<evidence type="ECO:0000313" key="3">
    <source>
        <dbReference type="Proteomes" id="UP000190285"/>
    </source>
</evidence>